<protein>
    <submittedName>
        <fullName evidence="2">F-box/kelch-repeat protein</fullName>
    </submittedName>
</protein>
<name>A0AAW0IS82_QUESU</name>
<evidence type="ECO:0000259" key="1">
    <source>
        <dbReference type="PROSITE" id="PS50181"/>
    </source>
</evidence>
<dbReference type="Pfam" id="PF00646">
    <property type="entry name" value="F-box"/>
    <property type="match status" value="1"/>
</dbReference>
<evidence type="ECO:0000313" key="2">
    <source>
        <dbReference type="EMBL" id="KAK7817139.1"/>
    </source>
</evidence>
<dbReference type="InterPro" id="IPR036047">
    <property type="entry name" value="F-box-like_dom_sf"/>
</dbReference>
<dbReference type="Proteomes" id="UP000237347">
    <property type="component" value="Unassembled WGS sequence"/>
</dbReference>
<dbReference type="SUPFAM" id="SSF81383">
    <property type="entry name" value="F-box domain"/>
    <property type="match status" value="1"/>
</dbReference>
<reference evidence="2 3" key="1">
    <citation type="journal article" date="2018" name="Sci. Data">
        <title>The draft genome sequence of cork oak.</title>
        <authorList>
            <person name="Ramos A.M."/>
            <person name="Usie A."/>
            <person name="Barbosa P."/>
            <person name="Barros P.M."/>
            <person name="Capote T."/>
            <person name="Chaves I."/>
            <person name="Simoes F."/>
            <person name="Abreu I."/>
            <person name="Carrasquinho I."/>
            <person name="Faro C."/>
            <person name="Guimaraes J.B."/>
            <person name="Mendonca D."/>
            <person name="Nobrega F."/>
            <person name="Rodrigues L."/>
            <person name="Saibo N.J.M."/>
            <person name="Varela M.C."/>
            <person name="Egas C."/>
            <person name="Matos J."/>
            <person name="Miguel C.M."/>
            <person name="Oliveira M.M."/>
            <person name="Ricardo C.P."/>
            <person name="Goncalves S."/>
        </authorList>
    </citation>
    <scope>NUCLEOTIDE SEQUENCE [LARGE SCALE GENOMIC DNA]</scope>
    <source>
        <strain evidence="3">cv. HL8</strain>
    </source>
</reference>
<feature type="domain" description="F-box" evidence="1">
    <location>
        <begin position="7"/>
        <end position="53"/>
    </location>
</feature>
<proteinExistence type="predicted"/>
<organism evidence="2 3">
    <name type="scientific">Quercus suber</name>
    <name type="common">Cork oak</name>
    <dbReference type="NCBI Taxonomy" id="58331"/>
    <lineage>
        <taxon>Eukaryota</taxon>
        <taxon>Viridiplantae</taxon>
        <taxon>Streptophyta</taxon>
        <taxon>Embryophyta</taxon>
        <taxon>Tracheophyta</taxon>
        <taxon>Spermatophyta</taxon>
        <taxon>Magnoliopsida</taxon>
        <taxon>eudicotyledons</taxon>
        <taxon>Gunneridae</taxon>
        <taxon>Pentapetalae</taxon>
        <taxon>rosids</taxon>
        <taxon>fabids</taxon>
        <taxon>Fagales</taxon>
        <taxon>Fagaceae</taxon>
        <taxon>Quercus</taxon>
    </lineage>
</organism>
<dbReference type="InterPro" id="IPR001810">
    <property type="entry name" value="F-box_dom"/>
</dbReference>
<dbReference type="PANTHER" id="PTHR31672:SF13">
    <property type="entry name" value="F-BOX PROTEIN CPR30-LIKE"/>
    <property type="match status" value="1"/>
</dbReference>
<comment type="caution">
    <text evidence="2">The sequence shown here is derived from an EMBL/GenBank/DDBJ whole genome shotgun (WGS) entry which is preliminary data.</text>
</comment>
<dbReference type="InterPro" id="IPR050796">
    <property type="entry name" value="SCF_F-box_component"/>
</dbReference>
<accession>A0AAW0IS82</accession>
<keyword evidence="3" id="KW-1185">Reference proteome</keyword>
<dbReference type="EMBL" id="PKMF04000898">
    <property type="protein sequence ID" value="KAK7817139.1"/>
    <property type="molecule type" value="Genomic_DNA"/>
</dbReference>
<dbReference type="AlphaFoldDB" id="A0AAW0IS82"/>
<evidence type="ECO:0000313" key="3">
    <source>
        <dbReference type="Proteomes" id="UP000237347"/>
    </source>
</evidence>
<gene>
    <name evidence="2" type="ORF">CFP56_043230</name>
</gene>
<sequence length="206" mass="23939">MLTSSPSMMSHYVPPELINSILPRLPVKALICFLCVSKEWSALINGSNFIKKQLNHSIETNSDRTLILKETYINPPLQSRFFFVSYSDNDQFGKAVQIYQPLHNWDILDFCHGLVCLLFHKDESSWTRIYKLEPGAVPWNIDYFKPLLFSKNGKKVLMEEVNLFWYDIEKKRGKKVKNQSFPKRFRTATCMGSLLLLDGNNVIDLK</sequence>
<dbReference type="PROSITE" id="PS50181">
    <property type="entry name" value="FBOX"/>
    <property type="match status" value="1"/>
</dbReference>
<dbReference type="PANTHER" id="PTHR31672">
    <property type="entry name" value="BNACNNG10540D PROTEIN"/>
    <property type="match status" value="1"/>
</dbReference>